<reference evidence="4 5" key="1">
    <citation type="journal article" date="2018" name="BMC Genomics">
        <title>Genomic comparison of Trypanosoma conorhini and Trypanosoma rangeli to Trypanosoma cruzi strains of high and low virulence.</title>
        <authorList>
            <person name="Bradwell K.R."/>
            <person name="Koparde V.N."/>
            <person name="Matveyev A.V."/>
            <person name="Serrano M.G."/>
            <person name="Alves J.M."/>
            <person name="Parikh H."/>
            <person name="Huang B."/>
            <person name="Lee V."/>
            <person name="Espinosa-Alvarez O."/>
            <person name="Ortiz P.A."/>
            <person name="Costa-Martins A.G."/>
            <person name="Teixeira M.M."/>
            <person name="Buck G.A."/>
        </authorList>
    </citation>
    <scope>NUCLEOTIDE SEQUENCE [LARGE SCALE GENOMIC DNA]</scope>
    <source>
        <strain evidence="4 5">025E</strain>
    </source>
</reference>
<dbReference type="OrthoDB" id="2340858at2759"/>
<accession>A0A422N1H1</accession>
<evidence type="ECO:0000259" key="3">
    <source>
        <dbReference type="Pfam" id="PF24466"/>
    </source>
</evidence>
<dbReference type="InterPro" id="IPR046836">
    <property type="entry name" value="RHS_C"/>
</dbReference>
<dbReference type="Pfam" id="PF20445">
    <property type="entry name" value="RHS_N"/>
    <property type="match status" value="1"/>
</dbReference>
<evidence type="ECO:0000313" key="4">
    <source>
        <dbReference type="EMBL" id="RNE99304.1"/>
    </source>
</evidence>
<dbReference type="AlphaFoldDB" id="A0A422N1H1"/>
<evidence type="ECO:0000313" key="5">
    <source>
        <dbReference type="Proteomes" id="UP000284403"/>
    </source>
</evidence>
<keyword evidence="5" id="KW-1185">Reference proteome</keyword>
<dbReference type="NCBIfam" id="TIGR01631">
    <property type="entry name" value="Trypano_RHS"/>
    <property type="match status" value="1"/>
</dbReference>
<name>A0A422N1H1_9TRYP</name>
<dbReference type="EMBL" id="MKKU01000967">
    <property type="protein sequence ID" value="RNE99304.1"/>
    <property type="molecule type" value="Genomic_DNA"/>
</dbReference>
<dbReference type="InterPro" id="IPR006518">
    <property type="entry name" value="Trypano_RHS"/>
</dbReference>
<gene>
    <name evidence="4" type="ORF">Tco025E_09111</name>
</gene>
<dbReference type="InterPro" id="IPR056000">
    <property type="entry name" value="DUF7578"/>
</dbReference>
<dbReference type="InterPro" id="IPR046835">
    <property type="entry name" value="RHS_N"/>
</dbReference>
<dbReference type="InterPro" id="IPR052980">
    <property type="entry name" value="Crinkler_effector"/>
</dbReference>
<dbReference type="Pfam" id="PF24466">
    <property type="entry name" value="DUF7578"/>
    <property type="match status" value="1"/>
</dbReference>
<dbReference type="Pfam" id="PF07999">
    <property type="entry name" value="RHSP"/>
    <property type="match status" value="1"/>
</dbReference>
<dbReference type="GeneID" id="40322722"/>
<dbReference type="RefSeq" id="XP_029224010.1">
    <property type="nucleotide sequence ID" value="XM_029375937.1"/>
</dbReference>
<protein>
    <submittedName>
        <fullName evidence="4">Retrotransposon hot spot (RHS) protein</fullName>
    </submittedName>
</protein>
<feature type="domain" description="Retrotransposon hot spot protein N-terminal" evidence="2">
    <location>
        <begin position="228"/>
        <end position="340"/>
    </location>
</feature>
<proteinExistence type="predicted"/>
<dbReference type="PANTHER" id="PTHR33129:SF3">
    <property type="entry name" value="HOT SPOT (RHS) PROTEIN, PUTATIVE-RELATED"/>
    <property type="match status" value="1"/>
</dbReference>
<comment type="caution">
    <text evidence="4">The sequence shown here is derived from an EMBL/GenBank/DDBJ whole genome shotgun (WGS) entry which is preliminary data.</text>
</comment>
<dbReference type="Proteomes" id="UP000284403">
    <property type="component" value="Unassembled WGS sequence"/>
</dbReference>
<dbReference type="PANTHER" id="PTHR33129">
    <property type="entry name" value="PROTEIN KINASE DOMAIN-CONTAINING PROTEIN-RELATED"/>
    <property type="match status" value="1"/>
</dbReference>
<organism evidence="4 5">
    <name type="scientific">Trypanosoma conorhini</name>
    <dbReference type="NCBI Taxonomy" id="83891"/>
    <lineage>
        <taxon>Eukaryota</taxon>
        <taxon>Discoba</taxon>
        <taxon>Euglenozoa</taxon>
        <taxon>Kinetoplastea</taxon>
        <taxon>Metakinetoplastina</taxon>
        <taxon>Trypanosomatida</taxon>
        <taxon>Trypanosomatidae</taxon>
        <taxon>Trypanosoma</taxon>
    </lineage>
</organism>
<feature type="domain" description="DUF7578" evidence="3">
    <location>
        <begin position="110"/>
        <end position="171"/>
    </location>
</feature>
<sequence length="579" mass="65489">MWRSFVRFHVAMRRKLCVSIVPARAAAVRPRGVRSIPQPQLCVGDACARWPPAGGVRGVLHPSFLLMAPRRVPGGGARVAQGQGREQGNKQPWTLTTSVDDVLLGSESGIERMTLNDFIRRYVDPDFVLEGRNVMMGVFARRPERYVTDPELRGDILSLPEYQLLEDARKLMEHRVNCLEHWKEFPQKDTVTLLAKGKLDSALAAAEANEKAKLEAVPAAPVILEGFYDSVFNARWSHVLEFPEGEGNNMVVRMEVKAGEPTQSWVYKAKGMTFELDAAAYRSRAPRPRLLILSSEQGWPCTLAHEGASTKDFYVNFEVERVWRIVQGDLNQLFENKGQTKLKMGRRLLIGTPGIGKSMAAGSYLLYKMLRHDDNKLQVVVYCFGENLACVFDKTTRTVTEHEGESGVGSVLKDLVRRGMQGYIIFDVAKEGGPPPATFLRSETWGMIVVSSPKLSNYNEWEKQVGAMRIIMNCPDELDVKAMCAWETRDKSAEEQTQYWTMVEERMLSVGPILRYLFNKKKYRGRVAAVKSALTAIRDLDVSQYFTQGNEKPWYSENPSHRLVKIVRVVEDDVEVFYN</sequence>
<feature type="domain" description="Retrotransposon hot spot protein,C-terminal" evidence="1">
    <location>
        <begin position="348"/>
        <end position="573"/>
    </location>
</feature>
<evidence type="ECO:0000259" key="1">
    <source>
        <dbReference type="Pfam" id="PF07999"/>
    </source>
</evidence>
<feature type="non-terminal residue" evidence="4">
    <location>
        <position position="579"/>
    </location>
</feature>
<evidence type="ECO:0000259" key="2">
    <source>
        <dbReference type="Pfam" id="PF20445"/>
    </source>
</evidence>